<dbReference type="PRINTS" id="PR00043">
    <property type="entry name" value="LEUZIPPRJUN"/>
</dbReference>
<gene>
    <name evidence="8" type="ORF">DdX_15310</name>
</gene>
<dbReference type="CDD" id="cd14696">
    <property type="entry name" value="bZIP_Jun"/>
    <property type="match status" value="1"/>
</dbReference>
<evidence type="ECO:0000313" key="9">
    <source>
        <dbReference type="Proteomes" id="UP001201812"/>
    </source>
</evidence>
<sequence>MPCLGIRSQASESGFSQQFLAAASSLQQAQQQGLETPTPTRTLYPKHVTKAQEVFVDGFQKALLKLQADRQNPGGAAGTSQQTPQQRCSPPTFQYLLSLLTPTFGLTPQFLQPHFLQPHTPTQQLTTPINVLPLSITAATEVSNSSVTSTTTPTFTSPTSHRAARKEDVKTPQAVKRKSTASTPLSEHVDVPAIGESSPEDDVVEVTANTPPAISSDSSNASGTTQDSDATTAKKEKRAETPPGSPIIHKPKPISGTENTTIEVLGQITKLDPNNSQGYMEFLQQQGTSNFNMAQFGMQNCANSNASNNNNMQFDSNSGFGARHQSPQQHQMVPQQHLGLPQVKQEIMNSFQNLSNSPQMRGCGMASTSAAHMFGGSHPNSLDLDDQERRKLERKRARNRMAASKCRQRKMERIQELEIQVQLERQRNAALQNDVEHLKRTIFELNNQLTMHKQAGCSVNVGSTPFKVNNGMN</sequence>
<dbReference type="InterPro" id="IPR002112">
    <property type="entry name" value="Leuzip_Jun"/>
</dbReference>
<dbReference type="Pfam" id="PF00170">
    <property type="entry name" value="bZIP_1"/>
    <property type="match status" value="1"/>
</dbReference>
<dbReference type="InterPro" id="IPR004827">
    <property type="entry name" value="bZIP"/>
</dbReference>
<feature type="domain" description="BZIP" evidence="7">
    <location>
        <begin position="389"/>
        <end position="452"/>
    </location>
</feature>
<dbReference type="InterPro" id="IPR050946">
    <property type="entry name" value="AP-1_TF_bZIP"/>
</dbReference>
<evidence type="ECO:0000256" key="6">
    <source>
        <dbReference type="SAM" id="MobiDB-lite"/>
    </source>
</evidence>
<feature type="compositionally biased region" description="Polar residues" evidence="6">
    <location>
        <begin position="207"/>
        <end position="231"/>
    </location>
</feature>
<dbReference type="PROSITE" id="PS00036">
    <property type="entry name" value="BZIP_BASIC"/>
    <property type="match status" value="1"/>
</dbReference>
<dbReference type="InterPro" id="IPR046347">
    <property type="entry name" value="bZIP_sf"/>
</dbReference>
<evidence type="ECO:0000256" key="4">
    <source>
        <dbReference type="ARBA" id="ARBA00023163"/>
    </source>
</evidence>
<dbReference type="EMBL" id="JAKKPZ010000094">
    <property type="protein sequence ID" value="KAI1702737.1"/>
    <property type="molecule type" value="Genomic_DNA"/>
</dbReference>
<name>A0AAD4QUW6_9BILA</name>
<feature type="region of interest" description="Disordered" evidence="6">
    <location>
        <begin position="141"/>
        <end position="257"/>
    </location>
</feature>
<dbReference type="GO" id="GO:0042127">
    <property type="term" value="P:regulation of cell population proliferation"/>
    <property type="evidence" value="ECO:0007669"/>
    <property type="project" value="TreeGrafter"/>
</dbReference>
<organism evidence="8 9">
    <name type="scientific">Ditylenchus destructor</name>
    <dbReference type="NCBI Taxonomy" id="166010"/>
    <lineage>
        <taxon>Eukaryota</taxon>
        <taxon>Metazoa</taxon>
        <taxon>Ecdysozoa</taxon>
        <taxon>Nematoda</taxon>
        <taxon>Chromadorea</taxon>
        <taxon>Rhabditida</taxon>
        <taxon>Tylenchina</taxon>
        <taxon>Tylenchomorpha</taxon>
        <taxon>Sphaerularioidea</taxon>
        <taxon>Anguinidae</taxon>
        <taxon>Anguininae</taxon>
        <taxon>Ditylenchus</taxon>
    </lineage>
</organism>
<dbReference type="Gene3D" id="1.20.5.170">
    <property type="match status" value="1"/>
</dbReference>
<reference evidence="8" key="1">
    <citation type="submission" date="2022-01" db="EMBL/GenBank/DDBJ databases">
        <title>Genome Sequence Resource for Two Populations of Ditylenchus destructor, the Migratory Endoparasitic Phytonematode.</title>
        <authorList>
            <person name="Zhang H."/>
            <person name="Lin R."/>
            <person name="Xie B."/>
        </authorList>
    </citation>
    <scope>NUCLEOTIDE SEQUENCE</scope>
    <source>
        <strain evidence="8">BazhouSP</strain>
    </source>
</reference>
<dbReference type="PANTHER" id="PTHR11462">
    <property type="entry name" value="JUN TRANSCRIPTION FACTOR-RELATED"/>
    <property type="match status" value="1"/>
</dbReference>
<dbReference type="PANTHER" id="PTHR11462:SF35">
    <property type="entry name" value="TRANSCRIPTION FACTOR JRA"/>
    <property type="match status" value="1"/>
</dbReference>
<keyword evidence="4" id="KW-0804">Transcription</keyword>
<dbReference type="SMART" id="SM00338">
    <property type="entry name" value="BRLZ"/>
    <property type="match status" value="1"/>
</dbReference>
<dbReference type="GO" id="GO:0005667">
    <property type="term" value="C:transcription regulator complex"/>
    <property type="evidence" value="ECO:0007669"/>
    <property type="project" value="TreeGrafter"/>
</dbReference>
<evidence type="ECO:0000313" key="8">
    <source>
        <dbReference type="EMBL" id="KAI1702737.1"/>
    </source>
</evidence>
<evidence type="ECO:0000256" key="1">
    <source>
        <dbReference type="ARBA" id="ARBA00006882"/>
    </source>
</evidence>
<dbReference type="GO" id="GO:0051726">
    <property type="term" value="P:regulation of cell cycle"/>
    <property type="evidence" value="ECO:0007669"/>
    <property type="project" value="TreeGrafter"/>
</dbReference>
<dbReference type="Proteomes" id="UP001201812">
    <property type="component" value="Unassembled WGS sequence"/>
</dbReference>
<comment type="caution">
    <text evidence="8">The sequence shown here is derived from an EMBL/GenBank/DDBJ whole genome shotgun (WGS) entry which is preliminary data.</text>
</comment>
<feature type="compositionally biased region" description="Low complexity" evidence="6">
    <location>
        <begin position="141"/>
        <end position="160"/>
    </location>
</feature>
<keyword evidence="2" id="KW-0805">Transcription regulation</keyword>
<dbReference type="GO" id="GO:0000981">
    <property type="term" value="F:DNA-binding transcription factor activity, RNA polymerase II-specific"/>
    <property type="evidence" value="ECO:0007669"/>
    <property type="project" value="TreeGrafter"/>
</dbReference>
<feature type="coiled-coil region" evidence="5">
    <location>
        <begin position="407"/>
        <end position="448"/>
    </location>
</feature>
<dbReference type="AlphaFoldDB" id="A0AAD4QUW6"/>
<evidence type="ECO:0000256" key="5">
    <source>
        <dbReference type="SAM" id="Coils"/>
    </source>
</evidence>
<dbReference type="PROSITE" id="PS50217">
    <property type="entry name" value="BZIP"/>
    <property type="match status" value="1"/>
</dbReference>
<proteinExistence type="inferred from homology"/>
<dbReference type="SUPFAM" id="SSF57959">
    <property type="entry name" value="Leucine zipper domain"/>
    <property type="match status" value="1"/>
</dbReference>
<keyword evidence="3" id="KW-0238">DNA-binding</keyword>
<keyword evidence="9" id="KW-1185">Reference proteome</keyword>
<evidence type="ECO:0000256" key="3">
    <source>
        <dbReference type="ARBA" id="ARBA00023125"/>
    </source>
</evidence>
<comment type="similarity">
    <text evidence="1">Belongs to the bZIP family. Jun subfamily.</text>
</comment>
<dbReference type="GO" id="GO:0000978">
    <property type="term" value="F:RNA polymerase II cis-regulatory region sequence-specific DNA binding"/>
    <property type="evidence" value="ECO:0007669"/>
    <property type="project" value="TreeGrafter"/>
</dbReference>
<keyword evidence="5" id="KW-0175">Coiled coil</keyword>
<protein>
    <submittedName>
        <fullName evidence="8">BZIP transcription factor domain-containing protein</fullName>
    </submittedName>
</protein>
<evidence type="ECO:0000259" key="7">
    <source>
        <dbReference type="PROSITE" id="PS50217"/>
    </source>
</evidence>
<evidence type="ECO:0000256" key="2">
    <source>
        <dbReference type="ARBA" id="ARBA00023015"/>
    </source>
</evidence>
<accession>A0AAD4QUW6</accession>